<dbReference type="Gene3D" id="3.30.365.10">
    <property type="entry name" value="Aldehyde oxidase/xanthine dehydrogenase, molybdopterin binding domain"/>
    <property type="match status" value="4"/>
</dbReference>
<gene>
    <name evidence="2" type="ORF">CU103_03975</name>
</gene>
<dbReference type="InterPro" id="IPR008274">
    <property type="entry name" value="AldOxase/xan_DH_MoCoBD1"/>
</dbReference>
<dbReference type="PANTHER" id="PTHR47495:SF2">
    <property type="entry name" value="ALDEHYDE DEHYDROGENASE"/>
    <property type="match status" value="1"/>
</dbReference>
<dbReference type="AlphaFoldDB" id="A0A2P7BH51"/>
<dbReference type="RefSeq" id="WP_106662655.1">
    <property type="nucleotide sequence ID" value="NZ_PGGM01000002.1"/>
</dbReference>
<name>A0A2P7BH51_9HYPH</name>
<dbReference type="EMBL" id="PGGM01000002">
    <property type="protein sequence ID" value="PSH65787.1"/>
    <property type="molecule type" value="Genomic_DNA"/>
</dbReference>
<accession>A0A2P7BH51</accession>
<reference evidence="3" key="1">
    <citation type="submission" date="2017-11" db="EMBL/GenBank/DDBJ databases">
        <authorList>
            <person name="Kuznetsova I."/>
            <person name="Sazanova A."/>
            <person name="Chirak E."/>
            <person name="Safronova V."/>
            <person name="Willems A."/>
        </authorList>
    </citation>
    <scope>NUCLEOTIDE SEQUENCE [LARGE SCALE GENOMIC DNA]</scope>
    <source>
        <strain evidence="3">CCBAU 03422</strain>
    </source>
</reference>
<dbReference type="Proteomes" id="UP000241764">
    <property type="component" value="Unassembled WGS sequence"/>
</dbReference>
<dbReference type="PROSITE" id="PS51318">
    <property type="entry name" value="TAT"/>
    <property type="match status" value="1"/>
</dbReference>
<dbReference type="OrthoDB" id="9767994at2"/>
<dbReference type="PIRSF" id="PIRSF036389">
    <property type="entry name" value="IOR_B"/>
    <property type="match status" value="1"/>
</dbReference>
<dbReference type="SUPFAM" id="SSF56003">
    <property type="entry name" value="Molybdenum cofactor-binding domain"/>
    <property type="match status" value="2"/>
</dbReference>
<dbReference type="Gene3D" id="3.90.1170.50">
    <property type="entry name" value="Aldehyde oxidase/xanthine dehydrogenase, a/b hammerhead"/>
    <property type="match status" value="1"/>
</dbReference>
<evidence type="ECO:0000313" key="3">
    <source>
        <dbReference type="Proteomes" id="UP000241764"/>
    </source>
</evidence>
<protein>
    <submittedName>
        <fullName evidence="2">Aldehyde dehydrogenase</fullName>
    </submittedName>
</protein>
<dbReference type="SMART" id="SM01008">
    <property type="entry name" value="Ald_Xan_dh_C"/>
    <property type="match status" value="1"/>
</dbReference>
<organism evidence="2 3">
    <name type="scientific">Phyllobacterium sophorae</name>
    <dbReference type="NCBI Taxonomy" id="1520277"/>
    <lineage>
        <taxon>Bacteria</taxon>
        <taxon>Pseudomonadati</taxon>
        <taxon>Pseudomonadota</taxon>
        <taxon>Alphaproteobacteria</taxon>
        <taxon>Hyphomicrobiales</taxon>
        <taxon>Phyllobacteriaceae</taxon>
        <taxon>Phyllobacterium</taxon>
    </lineage>
</organism>
<dbReference type="PANTHER" id="PTHR47495">
    <property type="entry name" value="ALDEHYDE DEHYDROGENASE"/>
    <property type="match status" value="1"/>
</dbReference>
<dbReference type="Pfam" id="PF02738">
    <property type="entry name" value="MoCoBD_1"/>
    <property type="match status" value="1"/>
</dbReference>
<sequence>MNTIDLNVPILGQNKTSRRAFLQGGGLLLGFAMTGMGSKTVFAATAAQVTEAEVIAPFEPNAFIRIDPKGVVTLVMPMAEMGQGVYTSMAMLLAEELEVDLDQVLLQHAPANDALYANPILQSQTTGASTTIRAFWTPLRQAGAVARNLLITAAAKKWNVDPATCQARKGVVSDASGSLHLGYGELAEEAAKLPVPAADSVALKDPKDFTLIGTRAKRLDTSIKVDGRAEFGIDIKVPGMKVAAIAISPVFGGKPKTVDDAAALAVKGVHQVVRTDEAVAVIADHTGAAKKGLAAAAIQWDDGPNATVSSADLIKQLDEASRQPGAVARNEGDVEKALAGAAQRIDAIYQLPFLAHATMEPMNCTVHVQKDSCDIWVGTQVPTLAQAAASKLTNLPIEKVKVHNRLLGGGFGRRLETDGIVHAVKVAKQVDGPVKVVWSREEDIQHDMYRPYYYDRLSAGLDADGKPVAWTHRVSGSSIIARYIPPLFKDGLDFDAVEGAAEPPYALPNIHVDYVRVEPAGIPTAFWRGVGPTHNIFVVESFMDELAHAAKQDPVAYRKALLGHNPRALGVLNLAAEKSGWGTKMPEGHGRGVSVQFAFGTYIAQVAEVEVAADGSVKVNRVVCAVDCGLVVNPDTIEAQMQGGTIFGLTAVLHGAITLKDGRVEQGNFDTYLPMRIDEVPVVETHMIKSADAPGGIGEVATAAVSAAVTNAIFAATGKRVRTLPIDPGVLKKEA</sequence>
<keyword evidence="3" id="KW-1185">Reference proteome</keyword>
<dbReference type="InterPro" id="IPR037165">
    <property type="entry name" value="AldOxase/xan_DH_Mopterin-bd_sf"/>
</dbReference>
<dbReference type="InterPro" id="IPR012368">
    <property type="entry name" value="OxRdtase_Mopterin-bd_su_IorB"/>
</dbReference>
<dbReference type="InterPro" id="IPR006311">
    <property type="entry name" value="TAT_signal"/>
</dbReference>
<dbReference type="InterPro" id="IPR046867">
    <property type="entry name" value="AldOxase/xan_DH_MoCoBD2"/>
</dbReference>
<proteinExistence type="predicted"/>
<evidence type="ECO:0000259" key="1">
    <source>
        <dbReference type="SMART" id="SM01008"/>
    </source>
</evidence>
<dbReference type="GO" id="GO:0016491">
    <property type="term" value="F:oxidoreductase activity"/>
    <property type="evidence" value="ECO:0007669"/>
    <property type="project" value="InterPro"/>
</dbReference>
<dbReference type="InterPro" id="IPR000674">
    <property type="entry name" value="Ald_Oxase/Xan_DH_a/b"/>
</dbReference>
<comment type="caution">
    <text evidence="2">The sequence shown here is derived from an EMBL/GenBank/DDBJ whole genome shotgun (WGS) entry which is preliminary data.</text>
</comment>
<feature type="domain" description="Aldehyde oxidase/xanthine dehydrogenase a/b hammerhead" evidence="1">
    <location>
        <begin position="226"/>
        <end position="304"/>
    </location>
</feature>
<dbReference type="Pfam" id="PF20256">
    <property type="entry name" value="MoCoBD_2"/>
    <property type="match status" value="2"/>
</dbReference>
<dbReference type="InterPro" id="IPR052516">
    <property type="entry name" value="N-heterocyclic_Hydroxylase"/>
</dbReference>
<evidence type="ECO:0000313" key="2">
    <source>
        <dbReference type="EMBL" id="PSH65787.1"/>
    </source>
</evidence>